<gene>
    <name evidence="1" type="ORF">FIV42_15615</name>
</gene>
<dbReference type="Proteomes" id="UP000315995">
    <property type="component" value="Chromosome"/>
</dbReference>
<evidence type="ECO:0000313" key="2">
    <source>
        <dbReference type="Proteomes" id="UP000315995"/>
    </source>
</evidence>
<name>A0A4Y6PVH1_PERCE</name>
<proteinExistence type="predicted"/>
<accession>A0A5B8Y687</accession>
<organism evidence="1 2">
    <name type="scientific">Persicimonas caeni</name>
    <dbReference type="NCBI Taxonomy" id="2292766"/>
    <lineage>
        <taxon>Bacteria</taxon>
        <taxon>Deltaproteobacteria</taxon>
        <taxon>Bradymonadales</taxon>
        <taxon>Bradymonadaceae</taxon>
        <taxon>Persicimonas</taxon>
    </lineage>
</organism>
<evidence type="ECO:0000313" key="1">
    <source>
        <dbReference type="EMBL" id="QDG52119.1"/>
    </source>
</evidence>
<sequence length="106" mass="12101">MKPSREHIQSSLQALLAKVSEYDDVINDAQLDDLSLVIETDSVLAQITHWPQEHFNEGSTEWIVHEIDSGGDISPHHATWETHQEFERLQQTFLLALRDVTGLDLL</sequence>
<keyword evidence="2" id="KW-1185">Reference proteome</keyword>
<protein>
    <submittedName>
        <fullName evidence="1">Uncharacterized protein</fullName>
    </submittedName>
</protein>
<reference evidence="1 2" key="1">
    <citation type="submission" date="2019-06" db="EMBL/GenBank/DDBJ databases">
        <title>Persicimonas caeni gen. nov., sp. nov., a predatory bacterium isolated from solar saltern.</title>
        <authorList>
            <person name="Wang S."/>
        </authorList>
    </citation>
    <scope>NUCLEOTIDE SEQUENCE [LARGE SCALE GENOMIC DNA]</scope>
    <source>
        <strain evidence="1 2">YN101</strain>
    </source>
</reference>
<dbReference type="AlphaFoldDB" id="A0A4Y6PVH1"/>
<dbReference type="EMBL" id="CP041186">
    <property type="protein sequence ID" value="QDG52119.1"/>
    <property type="molecule type" value="Genomic_DNA"/>
</dbReference>
<dbReference type="RefSeq" id="WP_141198596.1">
    <property type="nucleotide sequence ID" value="NZ_CP041186.1"/>
</dbReference>
<accession>A0A4Y6PVH1</accession>